<dbReference type="Proteomes" id="UP000596247">
    <property type="component" value="Chromosome"/>
</dbReference>
<dbReference type="GO" id="GO:0003700">
    <property type="term" value="F:DNA-binding transcription factor activity"/>
    <property type="evidence" value="ECO:0007669"/>
    <property type="project" value="InterPro"/>
</dbReference>
<protein>
    <recommendedName>
        <fullName evidence="3">HTH araC/xylS-type domain-containing protein</fullName>
    </recommendedName>
</protein>
<name>A0A7R8MMS5_9CAUD</name>
<dbReference type="InterPro" id="IPR009057">
    <property type="entry name" value="Homeodomain-like_sf"/>
</dbReference>
<dbReference type="Gene3D" id="1.10.10.60">
    <property type="entry name" value="Homeodomain-like"/>
    <property type="match status" value="1"/>
</dbReference>
<dbReference type="PROSITE" id="PS01124">
    <property type="entry name" value="HTH_ARAC_FAMILY_2"/>
    <property type="match status" value="1"/>
</dbReference>
<gene>
    <name evidence="4" type="ORF">LLCLJKAH_00191</name>
</gene>
<evidence type="ECO:0000313" key="5">
    <source>
        <dbReference type="Proteomes" id="UP000596247"/>
    </source>
</evidence>
<keyword evidence="5" id="KW-1185">Reference proteome</keyword>
<feature type="domain" description="HTH araC/xylS-type" evidence="3">
    <location>
        <begin position="1"/>
        <end position="55"/>
    </location>
</feature>
<keyword evidence="1" id="KW-0805">Transcription regulation</keyword>
<evidence type="ECO:0000256" key="1">
    <source>
        <dbReference type="ARBA" id="ARBA00023015"/>
    </source>
</evidence>
<dbReference type="GO" id="GO:0043565">
    <property type="term" value="F:sequence-specific DNA binding"/>
    <property type="evidence" value="ECO:0007669"/>
    <property type="project" value="InterPro"/>
</dbReference>
<accession>A0A7R8MMS5</accession>
<organism evidence="4 5">
    <name type="scientific">Klebsiella phage vB_KvM-Eowyn</name>
    <dbReference type="NCBI Taxonomy" id="2762819"/>
    <lineage>
        <taxon>Viruses</taxon>
        <taxon>Duplodnaviria</taxon>
        <taxon>Heunggongvirae</taxon>
        <taxon>Uroviricota</taxon>
        <taxon>Caudoviricetes</taxon>
        <taxon>Chimalliviridae</taxon>
        <taxon>Eowynvirus</taxon>
        <taxon>Eowynvirus eowyn</taxon>
    </lineage>
</organism>
<evidence type="ECO:0000256" key="2">
    <source>
        <dbReference type="ARBA" id="ARBA00023163"/>
    </source>
</evidence>
<evidence type="ECO:0000313" key="4">
    <source>
        <dbReference type="EMBL" id="CAD5236180.1"/>
    </source>
</evidence>
<proteinExistence type="predicted"/>
<dbReference type="EMBL" id="LR881104">
    <property type="protein sequence ID" value="CAD5236180.1"/>
    <property type="molecule type" value="Genomic_DNA"/>
</dbReference>
<reference evidence="4 5" key="1">
    <citation type="submission" date="2020-09" db="EMBL/GenBank/DDBJ databases">
        <authorList>
            <person name="Jameson E."/>
        </authorList>
    </citation>
    <scope>NUCLEOTIDE SEQUENCE [LARGE SCALE GENOMIC DNA]</scope>
</reference>
<dbReference type="SUPFAM" id="SSF46689">
    <property type="entry name" value="Homeodomain-like"/>
    <property type="match status" value="1"/>
</dbReference>
<sequence length="258" mass="29709">MLNREQILAKVETELLTSNKTIRQICADAQSVDQRVIYKYFSDKYGMTPHQFRKQHLRIEGRETLDMDDKARAIFDKTLDLCQYSNLSTLAVAARCGVSITAINKTYLSVYGCTYDELQRKFSSEQRIYPGEGIPWENEIFSSLELLRPKAYISSYLESVAEVRNLIIDSYELNEVQIQPRGSFIPGPKYPIVKVSELPDSKSAKMPMKGIGVYRVPDKEFEFKLFLDITNDRLHVICDDRAFRVYLIGTLKGHVINQ</sequence>
<dbReference type="InterPro" id="IPR018060">
    <property type="entry name" value="HTH_AraC"/>
</dbReference>
<keyword evidence="2" id="KW-0804">Transcription</keyword>
<evidence type="ECO:0000259" key="3">
    <source>
        <dbReference type="PROSITE" id="PS01124"/>
    </source>
</evidence>